<evidence type="ECO:0000313" key="3">
    <source>
        <dbReference type="Proteomes" id="UP000646548"/>
    </source>
</evidence>
<reference evidence="2" key="1">
    <citation type="journal article" name="BMC Genomics">
        <title>Long-read sequencing and de novo genome assembly of marine medaka (Oryzias melastigma).</title>
        <authorList>
            <person name="Liang P."/>
            <person name="Saqib H.S.A."/>
            <person name="Ni X."/>
            <person name="Shen Y."/>
        </authorList>
    </citation>
    <scope>NUCLEOTIDE SEQUENCE</scope>
    <source>
        <strain evidence="2">Bigg-433</strain>
    </source>
</reference>
<sequence>MHAHAGALPVDRSSDGSVIKQPLRGSEDSDAPRSPKLWNPPELKTTQQKPNSKPHHAVKKDHRSYTFSSFRLYPKTLLQEDANPMGGHPCSTRIWVGRTGVISWSLSASDCSLMQDAALHLMSQTPASRANTFRYTHSYYCTENHFY</sequence>
<dbReference type="Proteomes" id="UP000646548">
    <property type="component" value="Unassembled WGS sequence"/>
</dbReference>
<comment type="caution">
    <text evidence="2">The sequence shown here is derived from an EMBL/GenBank/DDBJ whole genome shotgun (WGS) entry which is preliminary data.</text>
</comment>
<name>A0A834F090_ORYME</name>
<feature type="compositionally biased region" description="Basic residues" evidence="1">
    <location>
        <begin position="52"/>
        <end position="62"/>
    </location>
</feature>
<dbReference type="EMBL" id="WKFB01000974">
    <property type="protein sequence ID" value="KAF6716309.1"/>
    <property type="molecule type" value="Genomic_DNA"/>
</dbReference>
<proteinExistence type="predicted"/>
<evidence type="ECO:0000256" key="1">
    <source>
        <dbReference type="SAM" id="MobiDB-lite"/>
    </source>
</evidence>
<gene>
    <name evidence="2" type="ORF">FQA47_021507</name>
</gene>
<accession>A0A834F090</accession>
<dbReference type="AlphaFoldDB" id="A0A834F090"/>
<feature type="region of interest" description="Disordered" evidence="1">
    <location>
        <begin position="1"/>
        <end position="63"/>
    </location>
</feature>
<evidence type="ECO:0000313" key="2">
    <source>
        <dbReference type="EMBL" id="KAF6716309.1"/>
    </source>
</evidence>
<protein>
    <submittedName>
        <fullName evidence="2">Uncharacterized protein</fullName>
    </submittedName>
</protein>
<organism evidence="2 3">
    <name type="scientific">Oryzias melastigma</name>
    <name type="common">Marine medaka</name>
    <dbReference type="NCBI Taxonomy" id="30732"/>
    <lineage>
        <taxon>Eukaryota</taxon>
        <taxon>Metazoa</taxon>
        <taxon>Chordata</taxon>
        <taxon>Craniata</taxon>
        <taxon>Vertebrata</taxon>
        <taxon>Euteleostomi</taxon>
        <taxon>Actinopterygii</taxon>
        <taxon>Neopterygii</taxon>
        <taxon>Teleostei</taxon>
        <taxon>Neoteleostei</taxon>
        <taxon>Acanthomorphata</taxon>
        <taxon>Ovalentaria</taxon>
        <taxon>Atherinomorphae</taxon>
        <taxon>Beloniformes</taxon>
        <taxon>Adrianichthyidae</taxon>
        <taxon>Oryziinae</taxon>
        <taxon>Oryzias</taxon>
    </lineage>
</organism>